<dbReference type="GO" id="GO:0008800">
    <property type="term" value="F:beta-lactamase activity"/>
    <property type="evidence" value="ECO:0007669"/>
    <property type="project" value="UniProtKB-EC"/>
</dbReference>
<evidence type="ECO:0000256" key="1">
    <source>
        <dbReference type="ARBA" id="ARBA00001526"/>
    </source>
</evidence>
<dbReference type="SUPFAM" id="SSF56601">
    <property type="entry name" value="beta-lactamase/transpeptidase-like"/>
    <property type="match status" value="1"/>
</dbReference>
<evidence type="ECO:0000313" key="6">
    <source>
        <dbReference type="EMBL" id="AIT08525.1"/>
    </source>
</evidence>
<gene>
    <name evidence="6" type="ORF">LO80_00090</name>
</gene>
<dbReference type="STRING" id="1547445.LO80_00090"/>
<evidence type="ECO:0000256" key="4">
    <source>
        <dbReference type="SAM" id="SignalP"/>
    </source>
</evidence>
<dbReference type="GO" id="GO:0030655">
    <property type="term" value="P:beta-lactam antibiotic catabolic process"/>
    <property type="evidence" value="ECO:0007669"/>
    <property type="project" value="InterPro"/>
</dbReference>
<dbReference type="OrthoDB" id="9784149at2"/>
<dbReference type="RefSeq" id="WP_040007449.1">
    <property type="nucleotide sequence ID" value="NZ_CP009574.1"/>
</dbReference>
<dbReference type="GO" id="GO:0046677">
    <property type="term" value="P:response to antibiotic"/>
    <property type="evidence" value="ECO:0007669"/>
    <property type="project" value="InterPro"/>
</dbReference>
<dbReference type="Gene3D" id="3.40.710.10">
    <property type="entry name" value="DD-peptidase/beta-lactamase superfamily"/>
    <property type="match status" value="1"/>
</dbReference>
<dbReference type="Pfam" id="PF13354">
    <property type="entry name" value="Beta-lactamase2"/>
    <property type="match status" value="1"/>
</dbReference>
<name>A0A097ELS9_9GAMM</name>
<dbReference type="AlphaFoldDB" id="A0A097ELS9"/>
<evidence type="ECO:0000313" key="7">
    <source>
        <dbReference type="Proteomes" id="UP000029672"/>
    </source>
</evidence>
<evidence type="ECO:0000256" key="3">
    <source>
        <dbReference type="ARBA" id="ARBA00012865"/>
    </source>
</evidence>
<reference evidence="6 7" key="1">
    <citation type="submission" date="2014-10" db="EMBL/GenBank/DDBJ databases">
        <title>Whole genome sequence of Francisella endociliophora strain FSC1006, isolated from a laboratory culture of the marine ciliate Euplotes raikovi.</title>
        <authorList>
            <person name="Granberg M."/>
            <person name="Backman S."/>
            <person name="Lundmark E."/>
            <person name="Nilsson E."/>
            <person name="Karlsson E."/>
            <person name="Thelaus J."/>
            <person name="Ohrman C."/>
            <person name="Larkeryd A."/>
            <person name="Stenberg P."/>
        </authorList>
    </citation>
    <scope>NUCLEOTIDE SEQUENCE [LARGE SCALE GENOMIC DNA]</scope>
    <source>
        <strain evidence="6 7">FSC1006</strain>
    </source>
</reference>
<dbReference type="PANTHER" id="PTHR35333:SF3">
    <property type="entry name" value="BETA-LACTAMASE-TYPE TRANSPEPTIDASE FOLD CONTAINING PROTEIN"/>
    <property type="match status" value="1"/>
</dbReference>
<dbReference type="PRINTS" id="PR00118">
    <property type="entry name" value="BLACTAMASEA"/>
</dbReference>
<dbReference type="InterPro" id="IPR012338">
    <property type="entry name" value="Beta-lactam/transpept-like"/>
</dbReference>
<feature type="domain" description="Beta-lactamase class A catalytic" evidence="5">
    <location>
        <begin position="43"/>
        <end position="260"/>
    </location>
</feature>
<keyword evidence="7" id="KW-1185">Reference proteome</keyword>
<evidence type="ECO:0000256" key="2">
    <source>
        <dbReference type="ARBA" id="ARBA00009009"/>
    </source>
</evidence>
<dbReference type="HOGENOM" id="CLU_031960_6_0_6"/>
<sequence>MKKIITTIIAITTISPLFATSKANIHTSNEIKKIEKEYGGKIGVYTINRNDWKNFSHNASFYFPTCSTYKFLVVGAILKQSMKNKELLSEKIKIVDNQIVGYSPITKKHSNKEMTIRQLCKASINNDNTATNLLIHKLGGLKELRKFTLSLQDHATKVADLAPKISKVDLTTNLNKTTPKIMARDINKLAFSNDVLDDRHQALFKKWLRESTSGDNRIAAEIPEDWTIGDKTGTCEYGTTNDVAIIWPDDSKPIAMSIFYTQPEKSAEPNSKVLRKVTEILFDNLKLDDSSKDA</sequence>
<comment type="similarity">
    <text evidence="2">Belongs to the class-A beta-lactamase family.</text>
</comment>
<evidence type="ECO:0000259" key="5">
    <source>
        <dbReference type="Pfam" id="PF13354"/>
    </source>
</evidence>
<dbReference type="Proteomes" id="UP000029672">
    <property type="component" value="Chromosome"/>
</dbReference>
<keyword evidence="4" id="KW-0732">Signal</keyword>
<dbReference type="EMBL" id="CP009574">
    <property type="protein sequence ID" value="AIT08525.1"/>
    <property type="molecule type" value="Genomic_DNA"/>
</dbReference>
<dbReference type="NCBIfam" id="NF033103">
    <property type="entry name" value="bla_class_A"/>
    <property type="match status" value="1"/>
</dbReference>
<dbReference type="InterPro" id="IPR045155">
    <property type="entry name" value="Beta-lactam_cat"/>
</dbReference>
<dbReference type="InterPro" id="IPR000871">
    <property type="entry name" value="Beta-lactam_class-A"/>
</dbReference>
<proteinExistence type="inferred from homology"/>
<dbReference type="KEGG" id="frf:LO80_00090"/>
<dbReference type="PANTHER" id="PTHR35333">
    <property type="entry name" value="BETA-LACTAMASE"/>
    <property type="match status" value="1"/>
</dbReference>
<dbReference type="eggNOG" id="COG2367">
    <property type="taxonomic scope" value="Bacteria"/>
</dbReference>
<accession>A0A097ELS9</accession>
<dbReference type="EC" id="3.5.2.6" evidence="3"/>
<organism evidence="6 7">
    <name type="scientific">Candidatus Francisella endociliophora</name>
    <dbReference type="NCBI Taxonomy" id="653937"/>
    <lineage>
        <taxon>Bacteria</taxon>
        <taxon>Pseudomonadati</taxon>
        <taxon>Pseudomonadota</taxon>
        <taxon>Gammaproteobacteria</taxon>
        <taxon>Thiotrichales</taxon>
        <taxon>Francisellaceae</taxon>
        <taxon>Francisella</taxon>
    </lineage>
</organism>
<comment type="catalytic activity">
    <reaction evidence="1">
        <text>a beta-lactam + H2O = a substituted beta-amino acid</text>
        <dbReference type="Rhea" id="RHEA:20401"/>
        <dbReference type="ChEBI" id="CHEBI:15377"/>
        <dbReference type="ChEBI" id="CHEBI:35627"/>
        <dbReference type="ChEBI" id="CHEBI:140347"/>
        <dbReference type="EC" id="3.5.2.6"/>
    </reaction>
</comment>
<protein>
    <recommendedName>
        <fullName evidence="3">beta-lactamase</fullName>
        <ecNumber evidence="3">3.5.2.6</ecNumber>
    </recommendedName>
</protein>
<feature type="chain" id="PRO_5001930108" description="beta-lactamase" evidence="4">
    <location>
        <begin position="20"/>
        <end position="294"/>
    </location>
</feature>
<feature type="signal peptide" evidence="4">
    <location>
        <begin position="1"/>
        <end position="19"/>
    </location>
</feature>